<protein>
    <submittedName>
        <fullName evidence="2">Uncharacterized protein</fullName>
    </submittedName>
</protein>
<dbReference type="AlphaFoldDB" id="A0A6J5JDF4"/>
<dbReference type="Proteomes" id="UP000494301">
    <property type="component" value="Unassembled WGS sequence"/>
</dbReference>
<feature type="region of interest" description="Disordered" evidence="1">
    <location>
        <begin position="1"/>
        <end position="91"/>
    </location>
</feature>
<gene>
    <name evidence="2" type="ORF">BLA3211_05476</name>
</gene>
<reference evidence="2 3" key="1">
    <citation type="submission" date="2020-04" db="EMBL/GenBank/DDBJ databases">
        <authorList>
            <person name="Depoorter E."/>
        </authorList>
    </citation>
    <scope>NUCLEOTIDE SEQUENCE [LARGE SCALE GENOMIC DNA]</scope>
    <source>
        <strain evidence="2 3">BCC0217</strain>
    </source>
</reference>
<sequence>MLPKSLTLASRKHSPVPPEKAHQGSWKASPKPPGCPHRHLPQILTEAPRKGSPTPPAESHQPLPGRLTKRSRIDSPPPSRISSPADPEKSHLLGKFEFSRLERGGQCVWTPCRKQRRGMDIAASGTRLAAPYERRYFRREQTPARSWLLRSRDRLKCSAFLTVNIRNVPGGRRRPRHATSPRAGVPADATAAASS</sequence>
<evidence type="ECO:0000256" key="1">
    <source>
        <dbReference type="SAM" id="MobiDB-lite"/>
    </source>
</evidence>
<accession>A0A6J5JDF4</accession>
<organism evidence="2 3">
    <name type="scientific">Burkholderia aenigmatica</name>
    <dbReference type="NCBI Taxonomy" id="2015348"/>
    <lineage>
        <taxon>Bacteria</taxon>
        <taxon>Pseudomonadati</taxon>
        <taxon>Pseudomonadota</taxon>
        <taxon>Betaproteobacteria</taxon>
        <taxon>Burkholderiales</taxon>
        <taxon>Burkholderiaceae</taxon>
        <taxon>Burkholderia</taxon>
        <taxon>Burkholderia cepacia complex</taxon>
    </lineage>
</organism>
<dbReference type="EMBL" id="CABWIL020000021">
    <property type="protein sequence ID" value="CAB3969460.1"/>
    <property type="molecule type" value="Genomic_DNA"/>
</dbReference>
<evidence type="ECO:0000313" key="3">
    <source>
        <dbReference type="Proteomes" id="UP000494301"/>
    </source>
</evidence>
<feature type="region of interest" description="Disordered" evidence="1">
    <location>
        <begin position="168"/>
        <end position="195"/>
    </location>
</feature>
<proteinExistence type="predicted"/>
<name>A0A6J5JDF4_9BURK</name>
<evidence type="ECO:0000313" key="2">
    <source>
        <dbReference type="EMBL" id="CAB3969460.1"/>
    </source>
</evidence>